<dbReference type="Proteomes" id="UP000002729">
    <property type="component" value="Unassembled WGS sequence"/>
</dbReference>
<reference evidence="6 7" key="1">
    <citation type="journal article" date="2011" name="Proc. Natl. Acad. Sci. U.S.A.">
        <title>Niche of harmful alga Aureococcus anophagefferens revealed through ecogenomics.</title>
        <authorList>
            <person name="Gobler C.J."/>
            <person name="Berry D.L."/>
            <person name="Dyhrman S.T."/>
            <person name="Wilhelm S.W."/>
            <person name="Salamov A."/>
            <person name="Lobanov A.V."/>
            <person name="Zhang Y."/>
            <person name="Collier J.L."/>
            <person name="Wurch L.L."/>
            <person name="Kustka A.B."/>
            <person name="Dill B.D."/>
            <person name="Shah M."/>
            <person name="VerBerkmoes N.C."/>
            <person name="Kuo A."/>
            <person name="Terry A."/>
            <person name="Pangilinan J."/>
            <person name="Lindquist E.A."/>
            <person name="Lucas S."/>
            <person name="Paulsen I.T."/>
            <person name="Hattenrath-Lehmann T.K."/>
            <person name="Talmage S.C."/>
            <person name="Walker E.A."/>
            <person name="Koch F."/>
            <person name="Burson A.M."/>
            <person name="Marcoval M.A."/>
            <person name="Tang Y.Z."/>
            <person name="Lecleir G.R."/>
            <person name="Coyne K.J."/>
            <person name="Berg G.M."/>
            <person name="Bertrand E.M."/>
            <person name="Saito M.A."/>
            <person name="Gladyshev V.N."/>
            <person name="Grigoriev I.V."/>
        </authorList>
    </citation>
    <scope>NUCLEOTIDE SEQUENCE [LARGE SCALE GENOMIC DNA]</scope>
    <source>
        <strain evidence="7">CCMP 1984</strain>
    </source>
</reference>
<feature type="region of interest" description="Disordered" evidence="5">
    <location>
        <begin position="972"/>
        <end position="1023"/>
    </location>
</feature>
<keyword evidence="3" id="KW-0442">Lipid degradation</keyword>
<name>F0YAE4_AURAN</name>
<dbReference type="Gene3D" id="3.40.50.1820">
    <property type="entry name" value="alpha/beta hydrolase"/>
    <property type="match status" value="1"/>
</dbReference>
<evidence type="ECO:0000256" key="1">
    <source>
        <dbReference type="ARBA" id="ARBA00013201"/>
    </source>
</evidence>
<proteinExistence type="predicted"/>
<protein>
    <recommendedName>
        <fullName evidence="1">1-alkyl-2-acetylglycerophosphocholine esterase</fullName>
        <ecNumber evidence="1">3.1.1.47</ecNumber>
    </recommendedName>
</protein>
<organism evidence="7">
    <name type="scientific">Aureococcus anophagefferens</name>
    <name type="common">Harmful bloom alga</name>
    <dbReference type="NCBI Taxonomy" id="44056"/>
    <lineage>
        <taxon>Eukaryota</taxon>
        <taxon>Sar</taxon>
        <taxon>Stramenopiles</taxon>
        <taxon>Ochrophyta</taxon>
        <taxon>Pelagophyceae</taxon>
        <taxon>Pelagomonadales</taxon>
        <taxon>Pelagomonadaceae</taxon>
        <taxon>Aureococcus</taxon>
    </lineage>
</organism>
<dbReference type="InParanoid" id="F0YAE4"/>
<accession>F0YAE4</accession>
<dbReference type="SUPFAM" id="SSF53474">
    <property type="entry name" value="alpha/beta-Hydrolases"/>
    <property type="match status" value="1"/>
</dbReference>
<keyword evidence="7" id="KW-1185">Reference proteome</keyword>
<evidence type="ECO:0000313" key="6">
    <source>
        <dbReference type="EMBL" id="EGB07915.1"/>
    </source>
</evidence>
<dbReference type="EMBL" id="GL833129">
    <property type="protein sequence ID" value="EGB07915.1"/>
    <property type="molecule type" value="Genomic_DNA"/>
</dbReference>
<evidence type="ECO:0000256" key="3">
    <source>
        <dbReference type="ARBA" id="ARBA00022963"/>
    </source>
</evidence>
<dbReference type="PANTHER" id="PTHR10272">
    <property type="entry name" value="PLATELET-ACTIVATING FACTOR ACETYLHYDROLASE"/>
    <property type="match status" value="1"/>
</dbReference>
<sequence length="1441" mass="152951">MDFLDDDDDDADDEDRPAALAVGRRVTRSASRAAEKEREAALVKLACEAVVDVDVRDRVDRILGVIASCRDDEGRPAAERDFRLSGPFVCVGCGACRRTWFVCECPAGTRRRRAPPPAVPAAAPREVVAYFPSRSYFDAYFPPRPPVAPPHDLDAQPLQYGGTIQEAPVAAFGADAVYAYLDAHLEATLRANLRVKTTREHRAQVALARAGPVAPAAASLLARDAQSPQLQRDLGFVADEFPRFVFPGPSEPHVPSDGYAFYAELDARAAGDYPAPHAVVRFLDGERAKRDRLATLPAAQPGELWGVALRVGSVGAWAALRSCSTGLRAACDACAPKVFAAAARHRFPAMAKLLAASGRRADHVAVYRRLHEADARSRPPRALRPAVTWDDFAFTVELFKGADCVCSTTASFPRAGRQQTFGTSLVTPPVPRPDRDDALAFDDDGDFDDALDDMTVRVFCLDRRSGDAALLYSSGCVEDVDDGIIFYELQPVPVRTIIRGFAPFEGEPSDSPSVQVMYDTTARVFSIMFLTLGYDMDDMAPNEVLLLLQLFLDFNAPVVPPPPAAAEAAEAAAPPVAMVDPPDVLSRAEALRTLGLPVAGYAAFRAGAALSVINQPRVPEIDAPVGCKFARIGDAGRSCRAKIFYPAAAGATGEDAAYCADGRATSDGMAGLVGFRQLGLSFLLAHLADAPSGCVLDAPPAAGKFPLLVYSHGFGGNMDMGSYFLRTVAATGVVVAALEHTDGTASRTELADGSELLFSPRMLASGAQLQRRSDELAAGVGAVPGLAGLPKISGAFVGGHSYGGPSALLAAEALGDALRRPWAFHGNFVDAPLWAPPWVMRPLSSVIPAAGPADPVMSLPTTTSAAPSKAAPQDSGATVTFSVAKRSAFAATFFAAMRRSASLPPSAHSTRARAAKSGRAMRKVRLKRVAPAAAWGRTSAVLTTACCHDSWQSCRMTTSELCGAGMDTTVAPSAERSRNVQGPPLEDKNPVMESMDDDAFWDQVERDDGGADGGDSDDGDAGPSVKLELAGITVAWLLKQGGTWHEGILLDEARSRGVFVMVDPKGGGVRAGERLVRAPLAATLSSAAAADDADVRRVTGGGRAEAFGLLLLLTLKKLKEAEKTPYVAFLESCCDGDFLRPPDVGAGPLKDHLWAVVDDQDRVFDAAARPLLQADACFADVDATAYACARKLIETRAFQLNGSASTREDAVQALVPGCDFFNYASPSPTRLVVDDGYVSIVATANLHPDHGEVFWDYASVNGSPLVLLSQYGFLPDALDGPRARHVVPLKASGAVGELLDGACVAPDVDGADDGPLRRRRAASVKFCRDLEATPIARAAPKPPSAVVWWVDVDAPDESPLLLALRAALAAPDELRNRDRTVADWIRPLESNEAGARAAFRDAAKAVFDGHWRAEAAPTRVGRAARDYQIAHLSRLMARLDE</sequence>
<evidence type="ECO:0000256" key="5">
    <source>
        <dbReference type="SAM" id="MobiDB-lite"/>
    </source>
</evidence>
<evidence type="ECO:0000256" key="2">
    <source>
        <dbReference type="ARBA" id="ARBA00022801"/>
    </source>
</evidence>
<dbReference type="RefSeq" id="XP_009037289.1">
    <property type="nucleotide sequence ID" value="XM_009039041.1"/>
</dbReference>
<dbReference type="eggNOG" id="KOG3847">
    <property type="taxonomic scope" value="Eukaryota"/>
</dbReference>
<dbReference type="Gene3D" id="3.90.1410.10">
    <property type="entry name" value="set domain protein methyltransferase, domain 1"/>
    <property type="match status" value="1"/>
</dbReference>
<keyword evidence="2" id="KW-0378">Hydrolase</keyword>
<dbReference type="InterPro" id="IPR029058">
    <property type="entry name" value="AB_hydrolase_fold"/>
</dbReference>
<dbReference type="GO" id="GO:0003847">
    <property type="term" value="F:1-alkyl-2-acetylglycerophosphocholine esterase activity"/>
    <property type="evidence" value="ECO:0007669"/>
    <property type="project" value="UniProtKB-EC"/>
</dbReference>
<dbReference type="GeneID" id="20224869"/>
<dbReference type="PANTHER" id="PTHR10272:SF0">
    <property type="entry name" value="PLATELET-ACTIVATING FACTOR ACETYLHYDROLASE"/>
    <property type="match status" value="1"/>
</dbReference>
<evidence type="ECO:0000256" key="4">
    <source>
        <dbReference type="ARBA" id="ARBA00023098"/>
    </source>
</evidence>
<dbReference type="InterPro" id="IPR046341">
    <property type="entry name" value="SET_dom_sf"/>
</dbReference>
<evidence type="ECO:0000313" key="7">
    <source>
        <dbReference type="Proteomes" id="UP000002729"/>
    </source>
</evidence>
<feature type="compositionally biased region" description="Acidic residues" evidence="5">
    <location>
        <begin position="1"/>
        <end position="15"/>
    </location>
</feature>
<dbReference type="OrthoDB" id="2363873at2759"/>
<gene>
    <name evidence="6" type="ORF">AURANDRAFT_64510</name>
</gene>
<feature type="region of interest" description="Disordered" evidence="5">
    <location>
        <begin position="1"/>
        <end position="24"/>
    </location>
</feature>
<dbReference type="SUPFAM" id="SSF82199">
    <property type="entry name" value="SET domain"/>
    <property type="match status" value="1"/>
</dbReference>
<dbReference type="GO" id="GO:0016042">
    <property type="term" value="P:lipid catabolic process"/>
    <property type="evidence" value="ECO:0007669"/>
    <property type="project" value="UniProtKB-KW"/>
</dbReference>
<dbReference type="EC" id="3.1.1.47" evidence="1"/>
<dbReference type="Pfam" id="PF03403">
    <property type="entry name" value="PAF-AH_p_II"/>
    <property type="match status" value="1"/>
</dbReference>
<dbReference type="KEGG" id="aaf:AURANDRAFT_64510"/>
<keyword evidence="4" id="KW-0443">Lipid metabolism</keyword>